<evidence type="ECO:0000313" key="3">
    <source>
        <dbReference type="Proteomes" id="UP000828390"/>
    </source>
</evidence>
<sequence length="189" mass="21898">MDITSRPGYPRPRRVPTESSIGARLLHRALAADQSRHRLEQVEKLVKNELMLVRACEQVILLNDKIRGLSTRYQAARAENFKSFRYNIRIRLAIVEGIRNMFYEFARDRAEDVADLRKELYDQTVQIVTASDDDEDDVTSDYQDVTSDESYESYDDDASDLEDFDVDRSAGEPEVEAELLRNEEKNTEI</sequence>
<dbReference type="EMBL" id="JAIWYP010000013">
    <property type="protein sequence ID" value="KAH3716138.1"/>
    <property type="molecule type" value="Genomic_DNA"/>
</dbReference>
<comment type="caution">
    <text evidence="2">The sequence shown here is derived from an EMBL/GenBank/DDBJ whole genome shotgun (WGS) entry which is preliminary data.</text>
</comment>
<evidence type="ECO:0000313" key="2">
    <source>
        <dbReference type="EMBL" id="KAH3716138.1"/>
    </source>
</evidence>
<feature type="compositionally biased region" description="Basic and acidic residues" evidence="1">
    <location>
        <begin position="178"/>
        <end position="189"/>
    </location>
</feature>
<organism evidence="2 3">
    <name type="scientific">Dreissena polymorpha</name>
    <name type="common">Zebra mussel</name>
    <name type="synonym">Mytilus polymorpha</name>
    <dbReference type="NCBI Taxonomy" id="45954"/>
    <lineage>
        <taxon>Eukaryota</taxon>
        <taxon>Metazoa</taxon>
        <taxon>Spiralia</taxon>
        <taxon>Lophotrochozoa</taxon>
        <taxon>Mollusca</taxon>
        <taxon>Bivalvia</taxon>
        <taxon>Autobranchia</taxon>
        <taxon>Heteroconchia</taxon>
        <taxon>Euheterodonta</taxon>
        <taxon>Imparidentia</taxon>
        <taxon>Neoheterodontei</taxon>
        <taxon>Myida</taxon>
        <taxon>Dreissenoidea</taxon>
        <taxon>Dreissenidae</taxon>
        <taxon>Dreissena</taxon>
    </lineage>
</organism>
<evidence type="ECO:0000256" key="1">
    <source>
        <dbReference type="SAM" id="MobiDB-lite"/>
    </source>
</evidence>
<gene>
    <name evidence="2" type="ORF">DPMN_058857</name>
</gene>
<name>A0A9D4C2I0_DREPO</name>
<dbReference type="Proteomes" id="UP000828390">
    <property type="component" value="Unassembled WGS sequence"/>
</dbReference>
<reference evidence="2" key="2">
    <citation type="submission" date="2020-11" db="EMBL/GenBank/DDBJ databases">
        <authorList>
            <person name="McCartney M.A."/>
            <person name="Auch B."/>
            <person name="Kono T."/>
            <person name="Mallez S."/>
            <person name="Becker A."/>
            <person name="Gohl D.M."/>
            <person name="Silverstein K.A.T."/>
            <person name="Koren S."/>
            <person name="Bechman K.B."/>
            <person name="Herman A."/>
            <person name="Abrahante J.E."/>
            <person name="Garbe J."/>
        </authorList>
    </citation>
    <scope>NUCLEOTIDE SEQUENCE</scope>
    <source>
        <strain evidence="2">Duluth1</strain>
        <tissue evidence="2">Whole animal</tissue>
    </source>
</reference>
<keyword evidence="3" id="KW-1185">Reference proteome</keyword>
<accession>A0A9D4C2I0</accession>
<dbReference type="AlphaFoldDB" id="A0A9D4C2I0"/>
<protein>
    <submittedName>
        <fullName evidence="2">Uncharacterized protein</fullName>
    </submittedName>
</protein>
<proteinExistence type="predicted"/>
<feature type="region of interest" description="Disordered" evidence="1">
    <location>
        <begin position="131"/>
        <end position="189"/>
    </location>
</feature>
<reference evidence="2" key="1">
    <citation type="journal article" date="2019" name="bioRxiv">
        <title>The Genome of the Zebra Mussel, Dreissena polymorpha: A Resource for Invasive Species Research.</title>
        <authorList>
            <person name="McCartney M.A."/>
            <person name="Auch B."/>
            <person name="Kono T."/>
            <person name="Mallez S."/>
            <person name="Zhang Y."/>
            <person name="Obille A."/>
            <person name="Becker A."/>
            <person name="Abrahante J.E."/>
            <person name="Garbe J."/>
            <person name="Badalamenti J.P."/>
            <person name="Herman A."/>
            <person name="Mangelson H."/>
            <person name="Liachko I."/>
            <person name="Sullivan S."/>
            <person name="Sone E.D."/>
            <person name="Koren S."/>
            <person name="Silverstein K.A.T."/>
            <person name="Beckman K.B."/>
            <person name="Gohl D.M."/>
        </authorList>
    </citation>
    <scope>NUCLEOTIDE SEQUENCE</scope>
    <source>
        <strain evidence="2">Duluth1</strain>
        <tissue evidence="2">Whole animal</tissue>
    </source>
</reference>
<feature type="compositionally biased region" description="Acidic residues" evidence="1">
    <location>
        <begin position="146"/>
        <end position="165"/>
    </location>
</feature>